<reference evidence="4" key="1">
    <citation type="submission" date="2022-05" db="EMBL/GenBank/DDBJ databases">
        <title>The Musa troglodytarum L. genome provides insights into the mechanism of non-climacteric behaviour and enrichment of carotenoids.</title>
        <authorList>
            <person name="Wang J."/>
        </authorList>
    </citation>
    <scope>NUCLEOTIDE SEQUENCE</scope>
    <source>
        <tissue evidence="4">Leaf</tissue>
    </source>
</reference>
<feature type="transmembrane region" description="Helical" evidence="3">
    <location>
        <begin position="91"/>
        <end position="116"/>
    </location>
</feature>
<dbReference type="EMBL" id="CP097508">
    <property type="protein sequence ID" value="URE11446.1"/>
    <property type="molecule type" value="Genomic_DNA"/>
</dbReference>
<dbReference type="PANTHER" id="PTHR31415:SF166">
    <property type="entry name" value="LATE EMBRYOGENESIS ABUNDANT (LEA) HYDROXYPROLINE-RICH GLYCOPROTEIN FAMILY"/>
    <property type="match status" value="1"/>
</dbReference>
<sequence>MSCIRMQIMASRVMECQAVDPVIKKTVIRHGQLVSDNVVALLPTLPHREKSLVVGRSVSTEENACLAYCGRHRSSCCGCNKCSDCCDRRTLLIAAWAVGAFVLVVLLIVVIVWLVLRPIEPRFHLKNTTVYKFNLSLSDNILSAVAQATVSFHNPDGRVGVYYDGGDVHATYQDQQITLPPAIPPVYQGHDDIDVWSPVGPRMSRTEPDPTL</sequence>
<dbReference type="PANTHER" id="PTHR31415">
    <property type="entry name" value="OS05G0367900 PROTEIN"/>
    <property type="match status" value="1"/>
</dbReference>
<keyword evidence="2 3" id="KW-0472">Membrane</keyword>
<protein>
    <submittedName>
        <fullName evidence="4">Harpin-induced protein 1</fullName>
    </submittedName>
</protein>
<name>A0A9E7G9J8_9LILI</name>
<dbReference type="GO" id="GO:0009506">
    <property type="term" value="C:plasmodesma"/>
    <property type="evidence" value="ECO:0007669"/>
    <property type="project" value="TreeGrafter"/>
</dbReference>
<evidence type="ECO:0000256" key="1">
    <source>
        <dbReference type="ARBA" id="ARBA00004370"/>
    </source>
</evidence>
<keyword evidence="5" id="KW-1185">Reference proteome</keyword>
<gene>
    <name evidence="4" type="ORF">MUK42_23077</name>
</gene>
<accession>A0A9E7G9J8</accession>
<dbReference type="Proteomes" id="UP001055439">
    <property type="component" value="Chromosome 6"/>
</dbReference>
<proteinExistence type="predicted"/>
<evidence type="ECO:0000313" key="4">
    <source>
        <dbReference type="EMBL" id="URE11446.1"/>
    </source>
</evidence>
<evidence type="ECO:0000256" key="2">
    <source>
        <dbReference type="ARBA" id="ARBA00023136"/>
    </source>
</evidence>
<organism evidence="4 5">
    <name type="scientific">Musa troglodytarum</name>
    <name type="common">fe'i banana</name>
    <dbReference type="NCBI Taxonomy" id="320322"/>
    <lineage>
        <taxon>Eukaryota</taxon>
        <taxon>Viridiplantae</taxon>
        <taxon>Streptophyta</taxon>
        <taxon>Embryophyta</taxon>
        <taxon>Tracheophyta</taxon>
        <taxon>Spermatophyta</taxon>
        <taxon>Magnoliopsida</taxon>
        <taxon>Liliopsida</taxon>
        <taxon>Zingiberales</taxon>
        <taxon>Musaceae</taxon>
        <taxon>Musa</taxon>
    </lineage>
</organism>
<comment type="subcellular location">
    <subcellularLocation>
        <location evidence="1">Membrane</location>
    </subcellularLocation>
</comment>
<evidence type="ECO:0000313" key="5">
    <source>
        <dbReference type="Proteomes" id="UP001055439"/>
    </source>
</evidence>
<dbReference type="GO" id="GO:0098542">
    <property type="term" value="P:defense response to other organism"/>
    <property type="evidence" value="ECO:0007669"/>
    <property type="project" value="InterPro"/>
</dbReference>
<dbReference type="AlphaFoldDB" id="A0A9E7G9J8"/>
<keyword evidence="3" id="KW-1133">Transmembrane helix</keyword>
<dbReference type="GO" id="GO:0005886">
    <property type="term" value="C:plasma membrane"/>
    <property type="evidence" value="ECO:0007669"/>
    <property type="project" value="TreeGrafter"/>
</dbReference>
<dbReference type="InterPro" id="IPR044839">
    <property type="entry name" value="NDR1-like"/>
</dbReference>
<evidence type="ECO:0000256" key="3">
    <source>
        <dbReference type="SAM" id="Phobius"/>
    </source>
</evidence>
<keyword evidence="3" id="KW-0812">Transmembrane</keyword>